<dbReference type="InterPro" id="IPR001881">
    <property type="entry name" value="EGF-like_Ca-bd_dom"/>
</dbReference>
<feature type="disulfide bond" evidence="14">
    <location>
        <begin position="946"/>
        <end position="953"/>
    </location>
</feature>
<dbReference type="GO" id="GO:0007160">
    <property type="term" value="P:cell-matrix adhesion"/>
    <property type="evidence" value="ECO:0007669"/>
    <property type="project" value="InterPro"/>
</dbReference>
<reference evidence="21" key="4">
    <citation type="submission" date="2025-08" db="UniProtKB">
        <authorList>
            <consortium name="Ensembl"/>
        </authorList>
    </citation>
    <scope>IDENTIFICATION</scope>
</reference>
<dbReference type="GeneTree" id="ENSGT00940000157901"/>
<evidence type="ECO:0000256" key="6">
    <source>
        <dbReference type="ARBA" id="ARBA00022737"/>
    </source>
</evidence>
<keyword evidence="6" id="KW-0677">Repeat</keyword>
<evidence type="ECO:0000313" key="22">
    <source>
        <dbReference type="Proteomes" id="UP000314986"/>
    </source>
</evidence>
<evidence type="ECO:0000256" key="16">
    <source>
        <dbReference type="SAM" id="SignalP"/>
    </source>
</evidence>
<dbReference type="PROSITE" id="PS50993">
    <property type="entry name" value="NIDOGEN_G2"/>
    <property type="match status" value="1"/>
</dbReference>
<dbReference type="Ensembl" id="ENSCMIT00000026085.1">
    <property type="protein sequence ID" value="ENSCMIP00000025662.1"/>
    <property type="gene ID" value="ENSCMIG00000011213.1"/>
</dbReference>
<dbReference type="InterPro" id="IPR036857">
    <property type="entry name" value="Thyroglobulin_1_sf"/>
</dbReference>
<keyword evidence="2" id="KW-0964">Secreted</keyword>
<evidence type="ECO:0000256" key="3">
    <source>
        <dbReference type="ARBA" id="ARBA00022530"/>
    </source>
</evidence>
<organism evidence="21 22">
    <name type="scientific">Callorhinchus milii</name>
    <name type="common">Ghost shark</name>
    <dbReference type="NCBI Taxonomy" id="7868"/>
    <lineage>
        <taxon>Eukaryota</taxon>
        <taxon>Metazoa</taxon>
        <taxon>Chordata</taxon>
        <taxon>Craniata</taxon>
        <taxon>Vertebrata</taxon>
        <taxon>Chondrichthyes</taxon>
        <taxon>Holocephali</taxon>
        <taxon>Chimaeriformes</taxon>
        <taxon>Callorhinchidae</taxon>
        <taxon>Callorhinchus</taxon>
    </lineage>
</organism>
<evidence type="ECO:0000256" key="4">
    <source>
        <dbReference type="ARBA" id="ARBA00022536"/>
    </source>
</evidence>
<dbReference type="InterPro" id="IPR000716">
    <property type="entry name" value="Thyroglobulin_1"/>
</dbReference>
<dbReference type="GO" id="GO:0005886">
    <property type="term" value="C:plasma membrane"/>
    <property type="evidence" value="ECO:0007669"/>
    <property type="project" value="TreeGrafter"/>
</dbReference>
<feature type="repeat" description="LDL-receptor class B" evidence="13">
    <location>
        <begin position="1208"/>
        <end position="1252"/>
    </location>
</feature>
<dbReference type="SUPFAM" id="SSF57184">
    <property type="entry name" value="Growth factor receptor domain"/>
    <property type="match status" value="1"/>
</dbReference>
<dbReference type="PROSITE" id="PS01187">
    <property type="entry name" value="EGF_CA"/>
    <property type="match status" value="1"/>
</dbReference>
<evidence type="ECO:0000256" key="7">
    <source>
        <dbReference type="ARBA" id="ARBA00022837"/>
    </source>
</evidence>
<dbReference type="Pfam" id="PF00058">
    <property type="entry name" value="Ldl_recept_b"/>
    <property type="match status" value="2"/>
</dbReference>
<evidence type="ECO:0000259" key="17">
    <source>
        <dbReference type="PROSITE" id="PS50026"/>
    </source>
</evidence>
<evidence type="ECO:0000259" key="18">
    <source>
        <dbReference type="PROSITE" id="PS50993"/>
    </source>
</evidence>
<dbReference type="PROSITE" id="PS01186">
    <property type="entry name" value="EGF_2"/>
    <property type="match status" value="2"/>
</dbReference>
<evidence type="ECO:0000256" key="12">
    <source>
        <dbReference type="PROSITE-ProRule" id="PRU00076"/>
    </source>
</evidence>
<dbReference type="PROSITE" id="PS00484">
    <property type="entry name" value="THYROGLOBULIN_1_1"/>
    <property type="match status" value="2"/>
</dbReference>
<keyword evidence="8" id="KW-0084">Basement membrane</keyword>
<feature type="repeat" description="LDL-receptor class B" evidence="13">
    <location>
        <begin position="1165"/>
        <end position="1207"/>
    </location>
</feature>
<accession>A0A4W3IAD7</accession>
<keyword evidence="7" id="KW-0106">Calcium</keyword>
<evidence type="ECO:0000256" key="5">
    <source>
        <dbReference type="ARBA" id="ARBA00022729"/>
    </source>
</evidence>
<dbReference type="InterPro" id="IPR050778">
    <property type="entry name" value="Cueball_EGF_LRP_Nidogen"/>
</dbReference>
<dbReference type="PROSITE" id="PS50026">
    <property type="entry name" value="EGF_3"/>
    <property type="match status" value="3"/>
</dbReference>
<evidence type="ECO:0000256" key="9">
    <source>
        <dbReference type="ARBA" id="ARBA00022889"/>
    </source>
</evidence>
<feature type="domain" description="Nidogen G2 beta-barrel" evidence="18">
    <location>
        <begin position="544"/>
        <end position="775"/>
    </location>
</feature>
<dbReference type="Pfam" id="PF07474">
    <property type="entry name" value="G2F"/>
    <property type="match status" value="1"/>
</dbReference>
<dbReference type="InterPro" id="IPR003886">
    <property type="entry name" value="NIDO_dom"/>
</dbReference>
<dbReference type="InterPro" id="IPR000152">
    <property type="entry name" value="EGF-type_Asp/Asn_hydroxyl_site"/>
</dbReference>
<dbReference type="PROSITE" id="PS51120">
    <property type="entry name" value="LDLRB"/>
    <property type="match status" value="3"/>
</dbReference>
<keyword evidence="4 12" id="KW-0245">EGF-like domain</keyword>
<reference evidence="22" key="3">
    <citation type="journal article" date="2014" name="Nature">
        <title>Elephant shark genome provides unique insights into gnathostome evolution.</title>
        <authorList>
            <consortium name="International Elephant Shark Genome Sequencing Consortium"/>
            <person name="Venkatesh B."/>
            <person name="Lee A.P."/>
            <person name="Ravi V."/>
            <person name="Maurya A.K."/>
            <person name="Lian M.M."/>
            <person name="Swann J.B."/>
            <person name="Ohta Y."/>
            <person name="Flajnik M.F."/>
            <person name="Sutoh Y."/>
            <person name="Kasahara M."/>
            <person name="Hoon S."/>
            <person name="Gangu V."/>
            <person name="Roy S.W."/>
            <person name="Irimia M."/>
            <person name="Korzh V."/>
            <person name="Kondrychyn I."/>
            <person name="Lim Z.W."/>
            <person name="Tay B.H."/>
            <person name="Tohari S."/>
            <person name="Kong K.W."/>
            <person name="Ho S."/>
            <person name="Lorente-Galdos B."/>
            <person name="Quilez J."/>
            <person name="Marques-Bonet T."/>
            <person name="Raney B.J."/>
            <person name="Ingham P.W."/>
            <person name="Tay A."/>
            <person name="Hillier L.W."/>
            <person name="Minx P."/>
            <person name="Boehm T."/>
            <person name="Wilson R.K."/>
            <person name="Brenner S."/>
            <person name="Warren W.C."/>
        </authorList>
    </citation>
    <scope>NUCLEOTIDE SEQUENCE [LARGE SCALE GENOMIC DNA]</scope>
</reference>
<dbReference type="SUPFAM" id="SSF57610">
    <property type="entry name" value="Thyroglobulin type-1 domain"/>
    <property type="match status" value="2"/>
</dbReference>
<evidence type="ECO:0000313" key="21">
    <source>
        <dbReference type="Ensembl" id="ENSCMIP00000025662.1"/>
    </source>
</evidence>
<proteinExistence type="predicted"/>
<dbReference type="PROSITE" id="PS00010">
    <property type="entry name" value="ASX_HYDROXYL"/>
    <property type="match status" value="2"/>
</dbReference>
<feature type="domain" description="Thyroglobulin type-1" evidence="19">
    <location>
        <begin position="905"/>
        <end position="977"/>
    </location>
</feature>
<dbReference type="GO" id="GO:0060070">
    <property type="term" value="P:canonical Wnt signaling pathway"/>
    <property type="evidence" value="ECO:0007669"/>
    <property type="project" value="TreeGrafter"/>
</dbReference>
<keyword evidence="11" id="KW-0325">Glycoprotein</keyword>
<evidence type="ECO:0000256" key="11">
    <source>
        <dbReference type="ARBA" id="ARBA00023180"/>
    </source>
</evidence>
<evidence type="ECO:0000259" key="20">
    <source>
        <dbReference type="PROSITE" id="PS51220"/>
    </source>
</evidence>
<feature type="compositionally biased region" description="Acidic residues" evidence="15">
    <location>
        <begin position="304"/>
        <end position="323"/>
    </location>
</feature>
<dbReference type="SMART" id="SM00179">
    <property type="entry name" value="EGF_CA"/>
    <property type="match status" value="3"/>
</dbReference>
<dbReference type="FunFam" id="2.10.25.10:FF:000038">
    <property type="entry name" value="Fibrillin 2"/>
    <property type="match status" value="2"/>
</dbReference>
<comment type="subcellular location">
    <subcellularLocation>
        <location evidence="1">Secreted</location>
        <location evidence="1">Extracellular space</location>
        <location evidence="1">Extracellular matrix</location>
        <location evidence="1">Basement membrane</location>
    </subcellularLocation>
</comment>
<dbReference type="GO" id="GO:0042813">
    <property type="term" value="F:Wnt receptor activity"/>
    <property type="evidence" value="ECO:0007669"/>
    <property type="project" value="TreeGrafter"/>
</dbReference>
<dbReference type="PANTHER" id="PTHR46513">
    <property type="entry name" value="VITELLOGENIN RECEPTOR-LIKE PROTEIN-RELATED-RELATED"/>
    <property type="match status" value="1"/>
</dbReference>
<feature type="domain" description="EGF-like" evidence="17">
    <location>
        <begin position="776"/>
        <end position="817"/>
    </location>
</feature>
<dbReference type="PROSITE" id="PS51220">
    <property type="entry name" value="NIDO"/>
    <property type="match status" value="1"/>
</dbReference>
<feature type="repeat" description="LDL-receptor class B" evidence="13">
    <location>
        <begin position="1121"/>
        <end position="1164"/>
    </location>
</feature>
<evidence type="ECO:0000256" key="8">
    <source>
        <dbReference type="ARBA" id="ARBA00022869"/>
    </source>
</evidence>
<dbReference type="CDD" id="cd00255">
    <property type="entry name" value="nidG2"/>
    <property type="match status" value="1"/>
</dbReference>
<keyword evidence="22" id="KW-1185">Reference proteome</keyword>
<feature type="domain" description="Thyroglobulin type-1" evidence="19">
    <location>
        <begin position="987"/>
        <end position="1051"/>
    </location>
</feature>
<dbReference type="InterPro" id="IPR011042">
    <property type="entry name" value="6-blade_b-propeller_TolB-like"/>
</dbReference>
<dbReference type="InterPro" id="IPR009030">
    <property type="entry name" value="Growth_fac_rcpt_cys_sf"/>
</dbReference>
<keyword evidence="5 16" id="KW-0732">Signal</keyword>
<sequence>MPDRGFVLLLKLHCILSSVHALQREDLFPFGPHRGDLILGEGDDETSQVVKLKRPLMFYDTQFRSLYVGTNGIISTQDFPMETQYVDDGFPTDFPVIAAYLSDIDTSRGRGRIFYRADDSPDILHRAAREIRRGFPRSSFSPSDAFIATWENVAPYEEVTRSSPSSNRFNTFQAVLAFDESNTYAIFLYPEDGLQFFGTRPKESYNVQIELPARVGFSRGETEYIQWKRDEPYYSLTSNEQSVKNLYQMGNSGTRGVWIFHIGGASQFNNVMQAQAGEKPSRENIVTLDSTLNGPVKLHIPEPDYPEVDDYDEEFDEDDDETFDFSPLAPTDPRERVHNIPEQPPYPDAGIIPPHPEGYPEAGVVSSYPEARGLPLYPERYQEAGSSNPQRYSEADTRQSYPARYPNPGETHPERYPNPEATHPERYPNPGATHPERYPNPGATHPERYPNPGATHPERYPNPGATHPERYPNPGATHPERYPNPGATHPERYPNPGATHPERYPNPRGQCSQYAYCADYSSGFCCHCHSGYYGNGRQCLVEGTTQRVNGKVNGKLVVGASRTPVEIRNADLHAYVVVSDGRAYTAISHIPESVGWALQPLSAIGGLFGWLFALQQPGFKNGFSVAGAKFIRNVDITFYPGNERLNIIQVAQGLDTQSYLSVIMEIEGQLPVIPRGASVQIQPYREVYHRSNSVITSKANREYSVLSSDGETQTLRYDLRQNITYHDCEHSLRTFPTTQQLNVARVFVLYDQKEKAVRYAMTNEIGSVEDDLKPEHVNPCYDGSHDCDVSAQCFPGSEQAYICRCAEGYQGDGKVCTDIDECADGGHYRCGSHATCLNLPGLYRCECHHGYQFAEDGRTCVLVDKCAEGRCHPAATCYNIPGSFVCQCNPGYEGDGLQFTPDHEMTACEHQRERLQAEYSSRGDRPHFTIHIPQCDEHGNYIPLQCHSSTGQCWCVDDWGREIPGTKSLSGSVPPQCGPLEPTTRPQTLCERWRQMSETSGTSADQYVPQCDEYGNFSPMQCRGNRVCWCVDKDGREIQGTGTQTGILPACIPTVAPPTVQPTPSSLVTTPSTGTFLLYAQGQHIGYLPLNGTQLNTEGAKSLLALHGSIVIGIDYDCREKMVYWTDVAGRTINRISLEIGAEPEIMINSGLTSPEGLTIDYLRRLMFWTDSGSDKIEVAKVDGTHRRVLFDTDLVNPRAIVVDSLSGNLYWTDWNREAPKIETSYIDGTNRRVLVKDDIGLPNGLTFDPFSLQLCWADAGTKNLECIFPDGTGRHVVQLGLNYPFSIVAYSNHFYYTDWRRDGVIVVNKANGQTTDEFLPDQRSHLYGITVAYPSCPHGKEP</sequence>
<dbReference type="SMART" id="SM00682">
    <property type="entry name" value="G2F"/>
    <property type="match status" value="1"/>
</dbReference>
<evidence type="ECO:0000256" key="13">
    <source>
        <dbReference type="PROSITE-ProRule" id="PRU00461"/>
    </source>
</evidence>
<reference evidence="22" key="2">
    <citation type="journal article" date="2007" name="PLoS Biol.">
        <title>Survey sequencing and comparative analysis of the elephant shark (Callorhinchus milii) genome.</title>
        <authorList>
            <person name="Venkatesh B."/>
            <person name="Kirkness E.F."/>
            <person name="Loh Y.H."/>
            <person name="Halpern A.L."/>
            <person name="Lee A.P."/>
            <person name="Johnson J."/>
            <person name="Dandona N."/>
            <person name="Viswanathan L.D."/>
            <person name="Tay A."/>
            <person name="Venter J.C."/>
            <person name="Strausberg R.L."/>
            <person name="Brenner S."/>
        </authorList>
    </citation>
    <scope>NUCLEOTIDE SEQUENCE [LARGE SCALE GENOMIC DNA]</scope>
</reference>
<evidence type="ECO:0000256" key="1">
    <source>
        <dbReference type="ARBA" id="ARBA00004302"/>
    </source>
</evidence>
<evidence type="ECO:0000256" key="15">
    <source>
        <dbReference type="SAM" id="MobiDB-lite"/>
    </source>
</evidence>
<reference evidence="22" key="1">
    <citation type="journal article" date="2006" name="Science">
        <title>Ancient noncoding elements conserved in the human genome.</title>
        <authorList>
            <person name="Venkatesh B."/>
            <person name="Kirkness E.F."/>
            <person name="Loh Y.H."/>
            <person name="Halpern A.L."/>
            <person name="Lee A.P."/>
            <person name="Johnson J."/>
            <person name="Dandona N."/>
            <person name="Viswanathan L.D."/>
            <person name="Tay A."/>
            <person name="Venter J.C."/>
            <person name="Strausberg R.L."/>
            <person name="Brenner S."/>
        </authorList>
    </citation>
    <scope>NUCLEOTIDE SEQUENCE [LARGE SCALE GENOMIC DNA]</scope>
</reference>
<dbReference type="Gene3D" id="2.40.155.10">
    <property type="entry name" value="Green fluorescent protein"/>
    <property type="match status" value="1"/>
</dbReference>
<dbReference type="Pfam" id="PF06119">
    <property type="entry name" value="NIDO"/>
    <property type="match status" value="1"/>
</dbReference>
<dbReference type="Pfam" id="PF12947">
    <property type="entry name" value="EGF_3"/>
    <property type="match status" value="1"/>
</dbReference>
<evidence type="ECO:0000259" key="19">
    <source>
        <dbReference type="PROSITE" id="PS51162"/>
    </source>
</evidence>
<protein>
    <submittedName>
        <fullName evidence="21">Nidogen 2</fullName>
    </submittedName>
</protein>
<keyword evidence="3" id="KW-0272">Extracellular matrix</keyword>
<feature type="region of interest" description="Disordered" evidence="15">
    <location>
        <begin position="381"/>
        <end position="501"/>
    </location>
</feature>
<dbReference type="SMART" id="SM00181">
    <property type="entry name" value="EGF"/>
    <property type="match status" value="4"/>
</dbReference>
<name>A0A4W3IAD7_CALMI</name>
<dbReference type="FunFam" id="2.120.10.30:FF:000030">
    <property type="entry name" value="Nidogen 1"/>
    <property type="match status" value="1"/>
</dbReference>
<dbReference type="Gene3D" id="2.10.25.10">
    <property type="entry name" value="Laminin"/>
    <property type="match status" value="3"/>
</dbReference>
<dbReference type="Pfam" id="PF00086">
    <property type="entry name" value="Thyroglobulin_1"/>
    <property type="match status" value="2"/>
</dbReference>
<evidence type="ECO:0000256" key="10">
    <source>
        <dbReference type="ARBA" id="ARBA00023157"/>
    </source>
</evidence>
<dbReference type="Pfam" id="PF07645">
    <property type="entry name" value="EGF_CA"/>
    <property type="match status" value="1"/>
</dbReference>
<dbReference type="GO" id="GO:0005604">
    <property type="term" value="C:basement membrane"/>
    <property type="evidence" value="ECO:0007669"/>
    <property type="project" value="UniProtKB-SubCell"/>
</dbReference>
<feature type="signal peptide" evidence="16">
    <location>
        <begin position="1"/>
        <end position="21"/>
    </location>
</feature>
<dbReference type="PANTHER" id="PTHR46513:SF15">
    <property type="entry name" value="NIDOGEN 2"/>
    <property type="match status" value="1"/>
</dbReference>
<dbReference type="GO" id="GO:0005509">
    <property type="term" value="F:calcium ion binding"/>
    <property type="evidence" value="ECO:0007669"/>
    <property type="project" value="InterPro"/>
</dbReference>
<feature type="region of interest" description="Disordered" evidence="15">
    <location>
        <begin position="302"/>
        <end position="365"/>
    </location>
</feature>
<dbReference type="PROSITE" id="PS51162">
    <property type="entry name" value="THYROGLOBULIN_1_2"/>
    <property type="match status" value="2"/>
</dbReference>
<feature type="domain" description="NIDO" evidence="20">
    <location>
        <begin position="99"/>
        <end position="265"/>
    </location>
</feature>
<evidence type="ECO:0000256" key="14">
    <source>
        <dbReference type="PROSITE-ProRule" id="PRU00500"/>
    </source>
</evidence>
<dbReference type="InterPro" id="IPR006605">
    <property type="entry name" value="G2_nidogen/fibulin_G2F"/>
</dbReference>
<dbReference type="SMART" id="SM00539">
    <property type="entry name" value="NIDO"/>
    <property type="match status" value="1"/>
</dbReference>
<dbReference type="SUPFAM" id="SSF54511">
    <property type="entry name" value="GFP-like"/>
    <property type="match status" value="1"/>
</dbReference>
<dbReference type="Proteomes" id="UP000314986">
    <property type="component" value="Unassembled WGS sequence"/>
</dbReference>
<dbReference type="CDD" id="cd00054">
    <property type="entry name" value="EGF_CA"/>
    <property type="match status" value="2"/>
</dbReference>
<dbReference type="Gene3D" id="4.10.800.10">
    <property type="entry name" value="Thyroglobulin type-1"/>
    <property type="match status" value="2"/>
</dbReference>
<dbReference type="InterPro" id="IPR049883">
    <property type="entry name" value="NOTCH1_EGF-like"/>
</dbReference>
<feature type="domain" description="EGF-like" evidence="17">
    <location>
        <begin position="862"/>
        <end position="898"/>
    </location>
</feature>
<dbReference type="Gene3D" id="2.120.10.30">
    <property type="entry name" value="TolB, C-terminal domain"/>
    <property type="match status" value="1"/>
</dbReference>
<dbReference type="GO" id="GO:0017147">
    <property type="term" value="F:Wnt-protein binding"/>
    <property type="evidence" value="ECO:0007669"/>
    <property type="project" value="TreeGrafter"/>
</dbReference>
<dbReference type="SMART" id="SM00211">
    <property type="entry name" value="TY"/>
    <property type="match status" value="2"/>
</dbReference>
<dbReference type="SMART" id="SM00135">
    <property type="entry name" value="LY"/>
    <property type="match status" value="5"/>
</dbReference>
<dbReference type="InterPro" id="IPR018097">
    <property type="entry name" value="EGF_Ca-bd_CS"/>
</dbReference>
<dbReference type="InterPro" id="IPR009017">
    <property type="entry name" value="GFP"/>
</dbReference>
<dbReference type="InterPro" id="IPR024731">
    <property type="entry name" value="NELL2-like_EGF"/>
</dbReference>
<reference evidence="21" key="5">
    <citation type="submission" date="2025-09" db="UniProtKB">
        <authorList>
            <consortium name="Ensembl"/>
        </authorList>
    </citation>
    <scope>IDENTIFICATION</scope>
</reference>
<dbReference type="InterPro" id="IPR000742">
    <property type="entry name" value="EGF"/>
</dbReference>
<evidence type="ECO:0000256" key="2">
    <source>
        <dbReference type="ARBA" id="ARBA00022525"/>
    </source>
</evidence>
<comment type="caution">
    <text evidence="12">Lacks conserved residue(s) required for the propagation of feature annotation.</text>
</comment>
<feature type="chain" id="PRO_5021421051" evidence="16">
    <location>
        <begin position="22"/>
        <end position="1343"/>
    </location>
</feature>
<dbReference type="InterPro" id="IPR000033">
    <property type="entry name" value="LDLR_classB_rpt"/>
</dbReference>
<keyword evidence="9" id="KW-0130">Cell adhesion</keyword>
<feature type="compositionally biased region" description="Basic and acidic residues" evidence="15">
    <location>
        <begin position="411"/>
        <end position="426"/>
    </location>
</feature>
<dbReference type="SUPFAM" id="SSF63825">
    <property type="entry name" value="YWTD domain"/>
    <property type="match status" value="1"/>
</dbReference>
<feature type="compositionally biased region" description="Pro residues" evidence="15">
    <location>
        <begin position="342"/>
        <end position="357"/>
    </location>
</feature>
<keyword evidence="10 14" id="KW-1015">Disulfide bond</keyword>
<dbReference type="CDD" id="cd00191">
    <property type="entry name" value="TY"/>
    <property type="match status" value="2"/>
</dbReference>
<feature type="domain" description="EGF-like" evidence="17">
    <location>
        <begin position="818"/>
        <end position="861"/>
    </location>
</feature>